<dbReference type="InterPro" id="IPR013736">
    <property type="entry name" value="Xaa-Pro_dipept_C"/>
</dbReference>
<keyword evidence="1 3" id="KW-0378">Hydrolase</keyword>
<name>A0ABU2N4Y4_9PSEU</name>
<dbReference type="EMBL" id="JAVREJ010000003">
    <property type="protein sequence ID" value="MDT0348982.1"/>
    <property type="molecule type" value="Genomic_DNA"/>
</dbReference>
<dbReference type="PANTHER" id="PTHR43056">
    <property type="entry name" value="PEPTIDASE S9 PROLYL OLIGOPEPTIDASE"/>
    <property type="match status" value="1"/>
</dbReference>
<dbReference type="RefSeq" id="WP_311554949.1">
    <property type="nucleotide sequence ID" value="NZ_JAVREJ010000003.1"/>
</dbReference>
<accession>A0ABU2N4Y4</accession>
<dbReference type="Pfam" id="PF08530">
    <property type="entry name" value="PepX_C"/>
    <property type="match status" value="1"/>
</dbReference>
<sequence length="582" mass="63414">MATTAPVREVQIEYDVETPMRDGTILRSTVYRPAAGGRYPVLLSRTPYGRDAGTDPLYFDPLRAARNGYVVVRQDVRGRYGSDGVFDPSHQEADDGHDTVQWAADLPYCDGTVGMWGRSYFAETQWRAAMTRPSALRAIVPGVSAAHEPVDGFQMRGGARELGSRWVWVHGPIGPDLLARQHAGDPAARQQAMTGLLAGLDSASTGDLLATLPLSALPEPDPATAGLMASLARDVTDTEWDRTRLDGRYDRVQAPALHIGGWFDVFLAGTLGQYRATADLAAERGTRPPRLVIGPWPHVGVAGVCGELDFGPTASGAFVDLTDLHLRWYDATLKGQEEQLTGDPVRLFVMGENRWRGYDRYPVPGARAEEWYLQPDGGLDRRVASASAPDIYDYDPRDPVPTVGGSTLLTPSLPPGPYDQRAIEARPDVLTYTSAVLQQPYTVLGAVSVTLHAASSAPDTDFVARLVDVHPDGRAMGVADGIIRASARESYPEPGVVRPVPPTPIEPDTVYEYRIDLWATGQTFLPGHRIRVDVTSSSHPRWDRNLNTGHSAYDSADTAVARQRIFHDPDRPSLITLTVVEP</sequence>
<dbReference type="InterPro" id="IPR050585">
    <property type="entry name" value="Xaa-Pro_dipeptidyl-ppase/CocE"/>
</dbReference>
<dbReference type="SUPFAM" id="SSF49785">
    <property type="entry name" value="Galactose-binding domain-like"/>
    <property type="match status" value="1"/>
</dbReference>
<protein>
    <submittedName>
        <fullName evidence="3">CocE/NonD family hydrolase</fullName>
    </submittedName>
</protein>
<dbReference type="InterPro" id="IPR005674">
    <property type="entry name" value="CocE/Ser_esterase"/>
</dbReference>
<dbReference type="SUPFAM" id="SSF53474">
    <property type="entry name" value="alpha/beta-Hydrolases"/>
    <property type="match status" value="1"/>
</dbReference>
<dbReference type="GO" id="GO:0016787">
    <property type="term" value="F:hydrolase activity"/>
    <property type="evidence" value="ECO:0007669"/>
    <property type="project" value="UniProtKB-KW"/>
</dbReference>
<proteinExistence type="predicted"/>
<gene>
    <name evidence="3" type="ORF">RM445_05520</name>
</gene>
<dbReference type="InterPro" id="IPR000383">
    <property type="entry name" value="Xaa-Pro-like_dom"/>
</dbReference>
<dbReference type="PANTHER" id="PTHR43056:SF10">
    <property type="entry name" value="COCE_NOND FAMILY, PUTATIVE (AFU_ORTHOLOGUE AFUA_7G00600)-RELATED"/>
    <property type="match status" value="1"/>
</dbReference>
<dbReference type="Pfam" id="PF02129">
    <property type="entry name" value="Peptidase_S15"/>
    <property type="match status" value="1"/>
</dbReference>
<evidence type="ECO:0000313" key="4">
    <source>
        <dbReference type="Proteomes" id="UP001183202"/>
    </source>
</evidence>
<dbReference type="NCBIfam" id="TIGR00976">
    <property type="entry name" value="CocE_NonD"/>
    <property type="match status" value="1"/>
</dbReference>
<comment type="caution">
    <text evidence="3">The sequence shown here is derived from an EMBL/GenBank/DDBJ whole genome shotgun (WGS) entry which is preliminary data.</text>
</comment>
<organism evidence="3 4">
    <name type="scientific">Pseudonocardia charpentierae</name>
    <dbReference type="NCBI Taxonomy" id="3075545"/>
    <lineage>
        <taxon>Bacteria</taxon>
        <taxon>Bacillati</taxon>
        <taxon>Actinomycetota</taxon>
        <taxon>Actinomycetes</taxon>
        <taxon>Pseudonocardiales</taxon>
        <taxon>Pseudonocardiaceae</taxon>
        <taxon>Pseudonocardia</taxon>
    </lineage>
</organism>
<dbReference type="Proteomes" id="UP001183202">
    <property type="component" value="Unassembled WGS sequence"/>
</dbReference>
<feature type="domain" description="Xaa-Pro dipeptidyl-peptidase C-terminal" evidence="2">
    <location>
        <begin position="326"/>
        <end position="576"/>
    </location>
</feature>
<keyword evidence="4" id="KW-1185">Reference proteome</keyword>
<evidence type="ECO:0000256" key="1">
    <source>
        <dbReference type="ARBA" id="ARBA00022801"/>
    </source>
</evidence>
<reference evidence="4" key="1">
    <citation type="submission" date="2023-07" db="EMBL/GenBank/DDBJ databases">
        <title>30 novel species of actinomycetes from the DSMZ collection.</title>
        <authorList>
            <person name="Nouioui I."/>
        </authorList>
    </citation>
    <scope>NUCLEOTIDE SEQUENCE [LARGE SCALE GENOMIC DNA]</scope>
    <source>
        <strain evidence="4">DSM 45834</strain>
    </source>
</reference>
<dbReference type="Gene3D" id="2.60.120.260">
    <property type="entry name" value="Galactose-binding domain-like"/>
    <property type="match status" value="1"/>
</dbReference>
<dbReference type="Gene3D" id="3.40.50.1820">
    <property type="entry name" value="alpha/beta hydrolase"/>
    <property type="match status" value="1"/>
</dbReference>
<dbReference type="InterPro" id="IPR029058">
    <property type="entry name" value="AB_hydrolase_fold"/>
</dbReference>
<dbReference type="Gene3D" id="1.10.3020.10">
    <property type="entry name" value="alpha-amino acid ester hydrolase ( Helical cap domain)"/>
    <property type="match status" value="1"/>
</dbReference>
<dbReference type="SMART" id="SM00939">
    <property type="entry name" value="PepX_C"/>
    <property type="match status" value="1"/>
</dbReference>
<dbReference type="InterPro" id="IPR008979">
    <property type="entry name" value="Galactose-bd-like_sf"/>
</dbReference>
<evidence type="ECO:0000259" key="2">
    <source>
        <dbReference type="SMART" id="SM00939"/>
    </source>
</evidence>
<evidence type="ECO:0000313" key="3">
    <source>
        <dbReference type="EMBL" id="MDT0348982.1"/>
    </source>
</evidence>